<keyword evidence="2" id="KW-1185">Reference proteome</keyword>
<name>A0A170YM35_9BACT</name>
<reference evidence="2" key="1">
    <citation type="submission" date="2016-04" db="EMBL/GenBank/DDBJ databases">
        <title>Draft genome sequence of Paludibacter jiangxiensis strain NM7.</title>
        <authorList>
            <person name="Qiu Y."/>
            <person name="Matsuura N."/>
            <person name="Ohashi A."/>
            <person name="Tourlousse M.D."/>
            <person name="Sekiguchi Y."/>
        </authorList>
    </citation>
    <scope>NUCLEOTIDE SEQUENCE [LARGE SCALE GENOMIC DNA]</scope>
    <source>
        <strain evidence="2">NM7</strain>
    </source>
</reference>
<dbReference type="EMBL" id="BDCR01000001">
    <property type="protein sequence ID" value="GAT61904.1"/>
    <property type="molecule type" value="Genomic_DNA"/>
</dbReference>
<dbReference type="AlphaFoldDB" id="A0A170YM35"/>
<gene>
    <name evidence="1" type="ORF">PJIAN_1491</name>
</gene>
<comment type="caution">
    <text evidence="1">The sequence shown here is derived from an EMBL/GenBank/DDBJ whole genome shotgun (WGS) entry which is preliminary data.</text>
</comment>
<dbReference type="STRING" id="681398.PJIAN_1491"/>
<evidence type="ECO:0008006" key="3">
    <source>
        <dbReference type="Google" id="ProtNLM"/>
    </source>
</evidence>
<evidence type="ECO:0000313" key="1">
    <source>
        <dbReference type="EMBL" id="GAT61904.1"/>
    </source>
</evidence>
<reference evidence="2" key="2">
    <citation type="journal article" date="2017" name="Genome Announc.">
        <title>Draft genome sequence of Paludibacter jiangxiensis NM7(T), a propionate-producing fermentative bacterium.</title>
        <authorList>
            <person name="Qiu Y.-L."/>
            <person name="Tourlousse D.M."/>
            <person name="Matsuura N."/>
            <person name="Ohashi A."/>
            <person name="Sekiguchi Y."/>
        </authorList>
    </citation>
    <scope>NUCLEOTIDE SEQUENCE [LARGE SCALE GENOMIC DNA]</scope>
    <source>
        <strain evidence="2">NM7</strain>
    </source>
</reference>
<dbReference type="Pfam" id="PF16225">
    <property type="entry name" value="DUF4884"/>
    <property type="match status" value="1"/>
</dbReference>
<evidence type="ECO:0000313" key="2">
    <source>
        <dbReference type="Proteomes" id="UP000076586"/>
    </source>
</evidence>
<dbReference type="InterPro" id="IPR032618">
    <property type="entry name" value="DUF4884"/>
</dbReference>
<protein>
    <recommendedName>
        <fullName evidence="3">DUF4884 domain-containing protein</fullName>
    </recommendedName>
</protein>
<organism evidence="1 2">
    <name type="scientific">Paludibacter jiangxiensis</name>
    <dbReference type="NCBI Taxonomy" id="681398"/>
    <lineage>
        <taxon>Bacteria</taxon>
        <taxon>Pseudomonadati</taxon>
        <taxon>Bacteroidota</taxon>
        <taxon>Bacteroidia</taxon>
        <taxon>Bacteroidales</taxon>
        <taxon>Paludibacteraceae</taxon>
        <taxon>Paludibacter</taxon>
    </lineage>
</organism>
<proteinExistence type="predicted"/>
<accession>A0A170YM35</accession>
<dbReference type="Proteomes" id="UP000076586">
    <property type="component" value="Unassembled WGS sequence"/>
</dbReference>
<sequence>MSLLAILLLGGYSCSVQNPLASTKADNNKSYEVEYLFEHDGCKVYRFMDKGHYVYFTNCKGDVTSIENDSTRVRVMNAKSISK</sequence>